<keyword evidence="3" id="KW-0997">Cell inner membrane</keyword>
<sequence>MIILVKLLQLLSRLPLGVLYAISTCCYPLIYYVVRYRRHVVRTNIENSFPEKTTAEKRKIERDFYRFFCDYAVETVKLLTMSEGEMRKRMVIEGMDDIEKSLQHNPFVFIYLGHYCNWEWISSIPLWRKSDYYCGQLYRPLKDKVMDDMFYQLRTRFYSHNISKYDAFRHIITLKKEKTQAVIGFISDQSPRPNNIHDWVNFLHQETPVFTGTERIAKKVNAAIYFADVQRIKRGYYHLRMYLLTEDVKSYPDFQVTDLYMQALEKNIQRQPHLWLWSHKRWKHRRKEVEEMQSHMTKKEENANEVMEKKS</sequence>
<dbReference type="GO" id="GO:0008610">
    <property type="term" value="P:lipid biosynthetic process"/>
    <property type="evidence" value="ECO:0007669"/>
    <property type="project" value="UniProtKB-ARBA"/>
</dbReference>
<comment type="caution">
    <text evidence="9">The sequence shown here is derived from an EMBL/GenBank/DDBJ whole genome shotgun (WGS) entry which is preliminary data.</text>
</comment>
<gene>
    <name evidence="9" type="ORF">EVA_07508</name>
</gene>
<evidence type="ECO:0000256" key="3">
    <source>
        <dbReference type="ARBA" id="ARBA00022519"/>
    </source>
</evidence>
<keyword evidence="8" id="KW-0812">Transmembrane</keyword>
<keyword evidence="6 9" id="KW-0012">Acyltransferase</keyword>
<reference evidence="9" key="1">
    <citation type="journal article" date="2012" name="PLoS ONE">
        <title>Gene sets for utilization of primary and secondary nutrition supplies in the distal gut of endangered iberian lynx.</title>
        <authorList>
            <person name="Alcaide M."/>
            <person name="Messina E."/>
            <person name="Richter M."/>
            <person name="Bargiela R."/>
            <person name="Peplies J."/>
            <person name="Huws S.A."/>
            <person name="Newbold C.J."/>
            <person name="Golyshin P.N."/>
            <person name="Simon M.A."/>
            <person name="Lopez G."/>
            <person name="Yakimov M.M."/>
            <person name="Ferrer M."/>
        </authorList>
    </citation>
    <scope>NUCLEOTIDE SEQUENCE</scope>
</reference>
<name>J9CVY3_9ZZZZ</name>
<feature type="region of interest" description="Disordered" evidence="7">
    <location>
        <begin position="290"/>
        <end position="311"/>
    </location>
</feature>
<comment type="subcellular location">
    <subcellularLocation>
        <location evidence="1">Cell inner membrane</location>
    </subcellularLocation>
</comment>
<dbReference type="GO" id="GO:0005886">
    <property type="term" value="C:plasma membrane"/>
    <property type="evidence" value="ECO:0007669"/>
    <property type="project" value="UniProtKB-SubCell"/>
</dbReference>
<evidence type="ECO:0000256" key="8">
    <source>
        <dbReference type="SAM" id="Phobius"/>
    </source>
</evidence>
<evidence type="ECO:0000256" key="4">
    <source>
        <dbReference type="ARBA" id="ARBA00022679"/>
    </source>
</evidence>
<proteinExistence type="predicted"/>
<evidence type="ECO:0000256" key="2">
    <source>
        <dbReference type="ARBA" id="ARBA00022475"/>
    </source>
</evidence>
<dbReference type="Pfam" id="PF03279">
    <property type="entry name" value="Lip_A_acyltrans"/>
    <property type="match status" value="1"/>
</dbReference>
<dbReference type="EMBL" id="AMCI01001825">
    <property type="protein sequence ID" value="EJX04391.1"/>
    <property type="molecule type" value="Genomic_DNA"/>
</dbReference>
<keyword evidence="5 8" id="KW-0472">Membrane</keyword>
<dbReference type="InterPro" id="IPR004960">
    <property type="entry name" value="LipA_acyltrans"/>
</dbReference>
<keyword evidence="2" id="KW-1003">Cell membrane</keyword>
<evidence type="ECO:0000256" key="7">
    <source>
        <dbReference type="SAM" id="MobiDB-lite"/>
    </source>
</evidence>
<feature type="transmembrane region" description="Helical" evidence="8">
    <location>
        <begin position="14"/>
        <end position="34"/>
    </location>
</feature>
<evidence type="ECO:0000256" key="1">
    <source>
        <dbReference type="ARBA" id="ARBA00004533"/>
    </source>
</evidence>
<keyword evidence="4 9" id="KW-0808">Transferase</keyword>
<dbReference type="PANTHER" id="PTHR30606">
    <property type="entry name" value="LIPID A BIOSYNTHESIS LAUROYL ACYLTRANSFERASE"/>
    <property type="match status" value="1"/>
</dbReference>
<accession>J9CVY3</accession>
<dbReference type="GO" id="GO:1901137">
    <property type="term" value="P:carbohydrate derivative biosynthetic process"/>
    <property type="evidence" value="ECO:0007669"/>
    <property type="project" value="UniProtKB-ARBA"/>
</dbReference>
<dbReference type="PANTHER" id="PTHR30606:SF10">
    <property type="entry name" value="PHOSPHATIDYLINOSITOL MANNOSIDE ACYLTRANSFERASE"/>
    <property type="match status" value="1"/>
</dbReference>
<evidence type="ECO:0000313" key="9">
    <source>
        <dbReference type="EMBL" id="EJX04391.1"/>
    </source>
</evidence>
<dbReference type="CDD" id="cd07984">
    <property type="entry name" value="LPLAT_LABLAT-like"/>
    <property type="match status" value="1"/>
</dbReference>
<evidence type="ECO:0000256" key="5">
    <source>
        <dbReference type="ARBA" id="ARBA00023136"/>
    </source>
</evidence>
<keyword evidence="8" id="KW-1133">Transmembrane helix</keyword>
<protein>
    <submittedName>
        <fullName evidence="9">Lipid A biosynthesis (KDO)2-(Lauroyl)-lipid IVA acyltransferase</fullName>
    </submittedName>
</protein>
<dbReference type="GO" id="GO:0016746">
    <property type="term" value="F:acyltransferase activity"/>
    <property type="evidence" value="ECO:0007669"/>
    <property type="project" value="UniProtKB-KW"/>
</dbReference>
<evidence type="ECO:0000256" key="6">
    <source>
        <dbReference type="ARBA" id="ARBA00023315"/>
    </source>
</evidence>
<organism evidence="9">
    <name type="scientific">gut metagenome</name>
    <dbReference type="NCBI Taxonomy" id="749906"/>
    <lineage>
        <taxon>unclassified sequences</taxon>
        <taxon>metagenomes</taxon>
        <taxon>organismal metagenomes</taxon>
    </lineage>
</organism>
<dbReference type="AlphaFoldDB" id="J9CVY3"/>